<dbReference type="Ensembl" id="ENSRNOT00000125134.1">
    <property type="protein sequence ID" value="ENSRNOP00000106966.1"/>
    <property type="gene ID" value="ENSRNOG00000083764.1"/>
</dbReference>
<reference evidence="2" key="1">
    <citation type="submission" date="2024-01" db="EMBL/GenBank/DDBJ databases">
        <title>GRCr8: a new rat reference genome assembly contstructed from accurate long reads and long range scaffolding.</title>
        <authorList>
            <person name="Doris P.A."/>
            <person name="Kalbfleisch T."/>
            <person name="Li K."/>
            <person name="Howe K."/>
            <person name="Wood J."/>
        </authorList>
    </citation>
    <scope>NUCLEOTIDE SEQUENCE [LARGE SCALE GENOMIC DNA]</scope>
    <source>
        <strain evidence="2">Brown Norway</strain>
    </source>
</reference>
<reference evidence="2" key="2">
    <citation type="submission" date="2025-08" db="UniProtKB">
        <authorList>
            <consortium name="Ensembl"/>
        </authorList>
    </citation>
    <scope>IDENTIFICATION</scope>
    <source>
        <strain evidence="2">Brown Norway</strain>
    </source>
</reference>
<organism evidence="2 3">
    <name type="scientific">Rattus norvegicus</name>
    <name type="common">Rat</name>
    <dbReference type="NCBI Taxonomy" id="10116"/>
    <lineage>
        <taxon>Eukaryota</taxon>
        <taxon>Metazoa</taxon>
        <taxon>Chordata</taxon>
        <taxon>Craniata</taxon>
        <taxon>Vertebrata</taxon>
        <taxon>Euteleostomi</taxon>
        <taxon>Mammalia</taxon>
        <taxon>Eutheria</taxon>
        <taxon>Euarchontoglires</taxon>
        <taxon>Glires</taxon>
        <taxon>Rodentia</taxon>
        <taxon>Myomorpha</taxon>
        <taxon>Muroidea</taxon>
        <taxon>Muridae</taxon>
        <taxon>Murinae</taxon>
        <taxon>Rattus</taxon>
    </lineage>
</organism>
<evidence type="ECO:0000313" key="3">
    <source>
        <dbReference type="Proteomes" id="UP000002494"/>
    </source>
</evidence>
<dbReference type="PANTHER" id="PTHR34313">
    <property type="entry name" value="ENDOGENOUS RETROVIRUS GROUP K MEMBER 113 ENV POLYPROTEIN-RELATED"/>
    <property type="match status" value="1"/>
</dbReference>
<dbReference type="GeneTree" id="ENSGT01150000287627"/>
<comment type="subcellular location">
    <subcellularLocation>
        <location evidence="1">Virion</location>
    </subcellularLocation>
</comment>
<dbReference type="InterPro" id="IPR051255">
    <property type="entry name" value="Retroviral_env_glycoprotein"/>
</dbReference>
<evidence type="ECO:0000313" key="2">
    <source>
        <dbReference type="Ensembl" id="ENSRNOP00000106966.1"/>
    </source>
</evidence>
<reference evidence="2" key="3">
    <citation type="submission" date="2025-09" db="UniProtKB">
        <authorList>
            <consortium name="Ensembl"/>
        </authorList>
    </citation>
    <scope>IDENTIFICATION</scope>
    <source>
        <strain evidence="2">Brown Norway</strain>
    </source>
</reference>
<name>A0ABK0LXL2_RAT</name>
<accession>A0ABK0LXL2</accession>
<evidence type="ECO:0000256" key="1">
    <source>
        <dbReference type="ARBA" id="ARBA00004328"/>
    </source>
</evidence>
<dbReference type="Proteomes" id="UP000002494">
    <property type="component" value="Chromosome 9"/>
</dbReference>
<proteinExistence type="predicted"/>
<dbReference type="PANTHER" id="PTHR34313:SF2">
    <property type="entry name" value="ENDOGENOUS RETROVIRUS GROUP K MEMBER 21 ENV POLYPROTEIN-LIKE"/>
    <property type="match status" value="1"/>
</dbReference>
<keyword evidence="3" id="KW-1185">Reference proteome</keyword>
<sequence>MVKIPSFVPIPVEANPDSFPILNLLRAKRDFGITAAIISAIVLSAATATTAEIAMTNQIQTAETVNQIVERTAVVLEIQEEFNTHLASGLLLANQRIDLVQEQIEALYHMTQLSCVSSLRGLCIIPL</sequence>
<protein>
    <submittedName>
        <fullName evidence="2">Uncharacterized protein</fullName>
    </submittedName>
</protein>